<protein>
    <recommendedName>
        <fullName evidence="2">NACHT domain-containing protein</fullName>
    </recommendedName>
</protein>
<dbReference type="PROSITE" id="PS50837">
    <property type="entry name" value="NACHT"/>
    <property type="match status" value="1"/>
</dbReference>
<dbReference type="SUPFAM" id="SSF52540">
    <property type="entry name" value="P-loop containing nucleoside triphosphate hydrolases"/>
    <property type="match status" value="1"/>
</dbReference>
<comment type="caution">
    <text evidence="3">The sequence shown here is derived from an EMBL/GenBank/DDBJ whole genome shotgun (WGS) entry which is preliminary data.</text>
</comment>
<dbReference type="Pfam" id="PF24883">
    <property type="entry name" value="NPHP3_N"/>
    <property type="match status" value="1"/>
</dbReference>
<dbReference type="InterPro" id="IPR056884">
    <property type="entry name" value="NPHP3-like_N"/>
</dbReference>
<dbReference type="Proteomes" id="UP001213000">
    <property type="component" value="Unassembled WGS sequence"/>
</dbReference>
<dbReference type="EMBL" id="JANIEX010000235">
    <property type="protein sequence ID" value="KAJ3570487.1"/>
    <property type="molecule type" value="Genomic_DNA"/>
</dbReference>
<evidence type="ECO:0000256" key="1">
    <source>
        <dbReference type="ARBA" id="ARBA00022737"/>
    </source>
</evidence>
<gene>
    <name evidence="3" type="ORF">NP233_g4364</name>
</gene>
<dbReference type="PANTHER" id="PTHR10039">
    <property type="entry name" value="AMELOGENIN"/>
    <property type="match status" value="1"/>
</dbReference>
<dbReference type="PANTHER" id="PTHR10039:SF14">
    <property type="entry name" value="NACHT DOMAIN-CONTAINING PROTEIN"/>
    <property type="match status" value="1"/>
</dbReference>
<name>A0AAD5YVK5_9AGAR</name>
<accession>A0AAD5YVK5</accession>
<dbReference type="AlphaFoldDB" id="A0AAD5YVK5"/>
<evidence type="ECO:0000259" key="2">
    <source>
        <dbReference type="PROSITE" id="PS50837"/>
    </source>
</evidence>
<keyword evidence="1" id="KW-0677">Repeat</keyword>
<dbReference type="InterPro" id="IPR007111">
    <property type="entry name" value="NACHT_NTPase"/>
</dbReference>
<reference evidence="3" key="1">
    <citation type="submission" date="2022-07" db="EMBL/GenBank/DDBJ databases">
        <title>Genome Sequence of Leucocoprinus birnbaumii.</title>
        <authorList>
            <person name="Buettner E."/>
        </authorList>
    </citation>
    <scope>NUCLEOTIDE SEQUENCE</scope>
    <source>
        <strain evidence="3">VT141</strain>
    </source>
</reference>
<proteinExistence type="predicted"/>
<dbReference type="Gene3D" id="3.40.50.300">
    <property type="entry name" value="P-loop containing nucleotide triphosphate hydrolases"/>
    <property type="match status" value="1"/>
</dbReference>
<evidence type="ECO:0000313" key="3">
    <source>
        <dbReference type="EMBL" id="KAJ3570487.1"/>
    </source>
</evidence>
<dbReference type="InterPro" id="IPR027417">
    <property type="entry name" value="P-loop_NTPase"/>
</dbReference>
<sequence length="555" mass="62703">MLSTDITAQHFSNFTVGNLNQVEVNNPVYNSTSVSKNRVPDGIQILLRDSNPDAFYNSYARDPPPRCHPGTRREIVQGIEQWVIGASKQSEPAIWIYGPAGVGKSAVAQSAAELLAEKEVLDAAYFFSRPNYRDKARHLFPSIAFQLCTKYEEYRVILDQIIRNDPTLPSQALRTQFQELMVKPLEQARPRATKSRRYVVIIDGLDECESSDAQCRILEIIADAIGQGLPFRWIVLSRTEPHIEASFSGDMLRDFTIRTEIPVSRETDHEILCFLTDKFKEIGQVASLSSTWFSEDDIQTLVNLCAGLFIYAATIERFVRRSASFGPASQLRAVLSLARRVGSLQSHTAHPLHELDLFYTLIMEQVPREVLPTLQSILLLRSFASLPFDLESRHISAILGLDQPQFSHICGFLHSVLKLEGVPGNYPDLSFYHASFMDFMQDRTRSREASAYSNEVISNTRSRLLDRVKALLVPQAESSLDIPRQDAVWYGMEMIFYICQEVQHVEAPFVSQLSALKFNTLFETCPRYLSTGSRTLKPSVLWQEVGSSLRISAPL</sequence>
<evidence type="ECO:0000313" key="4">
    <source>
        <dbReference type="Proteomes" id="UP001213000"/>
    </source>
</evidence>
<organism evidence="3 4">
    <name type="scientific">Leucocoprinus birnbaumii</name>
    <dbReference type="NCBI Taxonomy" id="56174"/>
    <lineage>
        <taxon>Eukaryota</taxon>
        <taxon>Fungi</taxon>
        <taxon>Dikarya</taxon>
        <taxon>Basidiomycota</taxon>
        <taxon>Agaricomycotina</taxon>
        <taxon>Agaricomycetes</taxon>
        <taxon>Agaricomycetidae</taxon>
        <taxon>Agaricales</taxon>
        <taxon>Agaricineae</taxon>
        <taxon>Agaricaceae</taxon>
        <taxon>Leucocoprinus</taxon>
    </lineage>
</organism>
<keyword evidence="4" id="KW-1185">Reference proteome</keyword>
<feature type="domain" description="NACHT" evidence="2">
    <location>
        <begin position="92"/>
        <end position="207"/>
    </location>
</feature>